<dbReference type="CDD" id="cd02961">
    <property type="entry name" value="PDI_a_family"/>
    <property type="match status" value="1"/>
</dbReference>
<dbReference type="InterPro" id="IPR036249">
    <property type="entry name" value="Thioredoxin-like_sf"/>
</dbReference>
<sequence length="281" mass="31432">MKPSTLFLPLLTTLSLTSIPGVNAQWEQLQKILNPGSSSASKTPREKITPVPGVVYPIDRGNYRELLGNELDWLVLFTTGPDSCPGCVLYETTFNETVTLLQDNNKIHFGRVDCDAEAVVCSIFNAWGSRIFHLSHSTPPSSSFPGLTEHLTHIHAVPFHRPGTETPKQPPPVDSDGKPIKDYKPPPPPPDAKWIAEVVNDEKWREFEEWTGWSHPLDGSLQVPLYQFWWVVGLFAKVPPMAMMVGIGLLSRFVTGRFTGRTQVRREQQQAAVQQAVKKKN</sequence>
<feature type="signal peptide" evidence="3">
    <location>
        <begin position="1"/>
        <end position="24"/>
    </location>
</feature>
<dbReference type="Proteomes" id="UP001307849">
    <property type="component" value="Unassembled WGS sequence"/>
</dbReference>
<protein>
    <recommendedName>
        <fullName evidence="4">Thioredoxin domain-containing protein</fullName>
    </recommendedName>
</protein>
<dbReference type="AlphaFoldDB" id="A0AAN8N3L8"/>
<feature type="domain" description="Thioredoxin" evidence="4">
    <location>
        <begin position="37"/>
        <end position="204"/>
    </location>
</feature>
<evidence type="ECO:0000256" key="2">
    <source>
        <dbReference type="SAM" id="Phobius"/>
    </source>
</evidence>
<comment type="caution">
    <text evidence="5">The sequence shown here is derived from an EMBL/GenBank/DDBJ whole genome shotgun (WGS) entry which is preliminary data.</text>
</comment>
<evidence type="ECO:0000256" key="3">
    <source>
        <dbReference type="SAM" id="SignalP"/>
    </source>
</evidence>
<organism evidence="5 6">
    <name type="scientific">Arthrobotrys conoides</name>
    <dbReference type="NCBI Taxonomy" id="74498"/>
    <lineage>
        <taxon>Eukaryota</taxon>
        <taxon>Fungi</taxon>
        <taxon>Dikarya</taxon>
        <taxon>Ascomycota</taxon>
        <taxon>Pezizomycotina</taxon>
        <taxon>Orbiliomycetes</taxon>
        <taxon>Orbiliales</taxon>
        <taxon>Orbiliaceae</taxon>
        <taxon>Arthrobotrys</taxon>
    </lineage>
</organism>
<feature type="compositionally biased region" description="Basic and acidic residues" evidence="1">
    <location>
        <begin position="175"/>
        <end position="184"/>
    </location>
</feature>
<evidence type="ECO:0000256" key="1">
    <source>
        <dbReference type="SAM" id="MobiDB-lite"/>
    </source>
</evidence>
<name>A0AAN8N3L8_9PEZI</name>
<dbReference type="EMBL" id="JAVHJM010000012">
    <property type="protein sequence ID" value="KAK6500756.1"/>
    <property type="molecule type" value="Genomic_DNA"/>
</dbReference>
<keyword evidence="2" id="KW-0812">Transmembrane</keyword>
<gene>
    <name evidence="5" type="ORF">TWF506_003519</name>
</gene>
<dbReference type="SUPFAM" id="SSF52833">
    <property type="entry name" value="Thioredoxin-like"/>
    <property type="match status" value="1"/>
</dbReference>
<keyword evidence="2" id="KW-1133">Transmembrane helix</keyword>
<dbReference type="InterPro" id="IPR013766">
    <property type="entry name" value="Thioredoxin_domain"/>
</dbReference>
<reference evidence="5 6" key="1">
    <citation type="submission" date="2019-10" db="EMBL/GenBank/DDBJ databases">
        <authorList>
            <person name="Palmer J.M."/>
        </authorList>
    </citation>
    <scope>NUCLEOTIDE SEQUENCE [LARGE SCALE GENOMIC DNA]</scope>
    <source>
        <strain evidence="5 6">TWF506</strain>
    </source>
</reference>
<evidence type="ECO:0000313" key="5">
    <source>
        <dbReference type="EMBL" id="KAK6500756.1"/>
    </source>
</evidence>
<evidence type="ECO:0000313" key="6">
    <source>
        <dbReference type="Proteomes" id="UP001307849"/>
    </source>
</evidence>
<feature type="chain" id="PRO_5042968254" description="Thioredoxin domain-containing protein" evidence="3">
    <location>
        <begin position="25"/>
        <end position="281"/>
    </location>
</feature>
<evidence type="ECO:0000259" key="4">
    <source>
        <dbReference type="PROSITE" id="PS51352"/>
    </source>
</evidence>
<dbReference type="Gene3D" id="3.40.30.10">
    <property type="entry name" value="Glutaredoxin"/>
    <property type="match status" value="1"/>
</dbReference>
<feature type="region of interest" description="Disordered" evidence="1">
    <location>
        <begin position="160"/>
        <end position="191"/>
    </location>
</feature>
<keyword evidence="3" id="KW-0732">Signal</keyword>
<feature type="transmembrane region" description="Helical" evidence="2">
    <location>
        <begin position="228"/>
        <end position="251"/>
    </location>
</feature>
<dbReference type="PROSITE" id="PS51352">
    <property type="entry name" value="THIOREDOXIN_2"/>
    <property type="match status" value="1"/>
</dbReference>
<accession>A0AAN8N3L8</accession>
<proteinExistence type="predicted"/>
<keyword evidence="2" id="KW-0472">Membrane</keyword>
<keyword evidence="6" id="KW-1185">Reference proteome</keyword>